<evidence type="ECO:0000313" key="2">
    <source>
        <dbReference type="Proteomes" id="UP000324222"/>
    </source>
</evidence>
<evidence type="ECO:0000313" key="1">
    <source>
        <dbReference type="EMBL" id="MPC73940.1"/>
    </source>
</evidence>
<organism evidence="1 2">
    <name type="scientific">Portunus trituberculatus</name>
    <name type="common">Swimming crab</name>
    <name type="synonym">Neptunus trituberculatus</name>
    <dbReference type="NCBI Taxonomy" id="210409"/>
    <lineage>
        <taxon>Eukaryota</taxon>
        <taxon>Metazoa</taxon>
        <taxon>Ecdysozoa</taxon>
        <taxon>Arthropoda</taxon>
        <taxon>Crustacea</taxon>
        <taxon>Multicrustacea</taxon>
        <taxon>Malacostraca</taxon>
        <taxon>Eumalacostraca</taxon>
        <taxon>Eucarida</taxon>
        <taxon>Decapoda</taxon>
        <taxon>Pleocyemata</taxon>
        <taxon>Brachyura</taxon>
        <taxon>Eubrachyura</taxon>
        <taxon>Portunoidea</taxon>
        <taxon>Portunidae</taxon>
        <taxon>Portuninae</taxon>
        <taxon>Portunus</taxon>
    </lineage>
</organism>
<gene>
    <name evidence="1" type="ORF">E2C01_068283</name>
</gene>
<dbReference type="EMBL" id="VSRR010037875">
    <property type="protein sequence ID" value="MPC73940.1"/>
    <property type="molecule type" value="Genomic_DNA"/>
</dbReference>
<keyword evidence="2" id="KW-1185">Reference proteome</keyword>
<dbReference type="Proteomes" id="UP000324222">
    <property type="component" value="Unassembled WGS sequence"/>
</dbReference>
<proteinExistence type="predicted"/>
<accession>A0A5B7HNG2</accession>
<protein>
    <submittedName>
        <fullName evidence="1">Uncharacterized protein</fullName>
    </submittedName>
</protein>
<comment type="caution">
    <text evidence="1">The sequence shown here is derived from an EMBL/GenBank/DDBJ whole genome shotgun (WGS) entry which is preliminary data.</text>
</comment>
<dbReference type="AlphaFoldDB" id="A0A5B7HNG2"/>
<reference evidence="1 2" key="1">
    <citation type="submission" date="2019-05" db="EMBL/GenBank/DDBJ databases">
        <title>Another draft genome of Portunus trituberculatus and its Hox gene families provides insights of decapod evolution.</title>
        <authorList>
            <person name="Jeong J.-H."/>
            <person name="Song I."/>
            <person name="Kim S."/>
            <person name="Choi T."/>
            <person name="Kim D."/>
            <person name="Ryu S."/>
            <person name="Kim W."/>
        </authorList>
    </citation>
    <scope>NUCLEOTIDE SEQUENCE [LARGE SCALE GENOMIC DNA]</scope>
    <source>
        <tissue evidence="1">Muscle</tissue>
    </source>
</reference>
<name>A0A5B7HNG2_PORTR</name>
<sequence length="70" mass="7041">MTSGETNLSVTVRRGWCGGGGGVVVVVVVVEEDLSPESEASWSGPPSLQCAFSLSSVQLTSTPSPPCSSG</sequence>